<gene>
    <name evidence="2" type="ORF">LEP1GSC158_2515</name>
</gene>
<organism evidence="2 3">
    <name type="scientific">Leptospira interrogans serovar Zanoni str. LT2156</name>
    <dbReference type="NCBI Taxonomy" id="1001601"/>
    <lineage>
        <taxon>Bacteria</taxon>
        <taxon>Pseudomonadati</taxon>
        <taxon>Spirochaetota</taxon>
        <taxon>Spirochaetia</taxon>
        <taxon>Leptospirales</taxon>
        <taxon>Leptospiraceae</taxon>
        <taxon>Leptospira</taxon>
    </lineage>
</organism>
<dbReference type="AlphaFoldDB" id="M6HL73"/>
<evidence type="ECO:0000256" key="1">
    <source>
        <dbReference type="SAM" id="Phobius"/>
    </source>
</evidence>
<evidence type="ECO:0000313" key="3">
    <source>
        <dbReference type="Proteomes" id="UP000012089"/>
    </source>
</evidence>
<keyword evidence="1" id="KW-0472">Membrane</keyword>
<comment type="caution">
    <text evidence="2">The sequence shown here is derived from an EMBL/GenBank/DDBJ whole genome shotgun (WGS) entry which is preliminary data.</text>
</comment>
<proteinExistence type="predicted"/>
<keyword evidence="1" id="KW-1133">Transmembrane helix</keyword>
<protein>
    <submittedName>
        <fullName evidence="2">Uncharacterized protein</fullName>
    </submittedName>
</protein>
<reference evidence="2 3" key="1">
    <citation type="submission" date="2013-01" db="EMBL/GenBank/DDBJ databases">
        <authorList>
            <person name="Harkins D.M."/>
            <person name="Durkin A.S."/>
            <person name="Brinkac L.M."/>
            <person name="Haft D.H."/>
            <person name="Selengut J.D."/>
            <person name="Sanka R."/>
            <person name="DePew J."/>
            <person name="Purushe J."/>
            <person name="Tulsiani S.M."/>
            <person name="Graham G.C."/>
            <person name="Burns M.-A."/>
            <person name="Dohnt M.F."/>
            <person name="Smythe L.D."/>
            <person name="McKay D.B."/>
            <person name="Craig S.B."/>
            <person name="Vinetz J.M."/>
            <person name="Sutton G.G."/>
            <person name="Nierman W.C."/>
            <person name="Fouts D.E."/>
        </authorList>
    </citation>
    <scope>NUCLEOTIDE SEQUENCE [LARGE SCALE GENOMIC DNA]</scope>
    <source>
        <strain evidence="2 3">LT2156</strain>
    </source>
</reference>
<dbReference type="EMBL" id="AFMF02000024">
    <property type="protein sequence ID" value="EMM96092.1"/>
    <property type="molecule type" value="Genomic_DNA"/>
</dbReference>
<keyword evidence="1" id="KW-0812">Transmembrane</keyword>
<name>M6HL73_LEPIR</name>
<accession>M6HL73</accession>
<feature type="transmembrane region" description="Helical" evidence="1">
    <location>
        <begin position="61"/>
        <end position="79"/>
    </location>
</feature>
<dbReference type="Proteomes" id="UP000012089">
    <property type="component" value="Unassembled WGS sequence"/>
</dbReference>
<evidence type="ECO:0000313" key="2">
    <source>
        <dbReference type="EMBL" id="EMM96092.1"/>
    </source>
</evidence>
<feature type="transmembrane region" description="Helical" evidence="1">
    <location>
        <begin position="12"/>
        <end position="31"/>
    </location>
</feature>
<sequence>MLVKVQSLPWFNIGVISFVSLISLLTIGGILEKKRWALFVEPIRLVILVGAAYLLSAEMSITLGTIALSVISTIWFFTYRTYFVLSQEINPVGEILRRTA</sequence>